<name>A0A9W7B3J4_9STRA</name>
<dbReference type="GO" id="GO:0046983">
    <property type="term" value="F:protein dimerization activity"/>
    <property type="evidence" value="ECO:0007669"/>
    <property type="project" value="InterPro"/>
</dbReference>
<sequence>MSVNSTPVSPTPLPLSIHGTPYSSTFLIGSEDHTLGNPLRHLLVSSQTSSVSFAGYSVPHPSEQVLQLRVQMYEKGGKTSKESVVEACETLGRICEVIEETVEREHGKIVKDEE</sequence>
<evidence type="ECO:0000259" key="4">
    <source>
        <dbReference type="Pfam" id="PF13656"/>
    </source>
</evidence>
<dbReference type="Pfam" id="PF13656">
    <property type="entry name" value="RNA_pol_L_2"/>
    <property type="match status" value="1"/>
</dbReference>
<comment type="similarity">
    <text evidence="3">Belongs to the archaeal Rpo11/eukaryotic RPB11/RPC19 RNA polymerase subunit family.</text>
</comment>
<evidence type="ECO:0000313" key="6">
    <source>
        <dbReference type="Proteomes" id="UP001165160"/>
    </source>
</evidence>
<dbReference type="EMBL" id="BRXX01000025">
    <property type="protein sequence ID" value="GMH83321.1"/>
    <property type="molecule type" value="Genomic_DNA"/>
</dbReference>
<proteinExistence type="inferred from homology"/>
<accession>A0A9W7B3J4</accession>
<dbReference type="PANTHER" id="PTHR13946:SF28">
    <property type="entry name" value="DNA-DIRECTED RNA POLYMERASES I AND III SUBUNIT RPAC2"/>
    <property type="match status" value="1"/>
</dbReference>
<dbReference type="GO" id="GO:0006362">
    <property type="term" value="P:transcription elongation by RNA polymerase I"/>
    <property type="evidence" value="ECO:0007669"/>
    <property type="project" value="TreeGrafter"/>
</dbReference>
<dbReference type="CDD" id="cd07029">
    <property type="entry name" value="RNAP_I_III_AC19"/>
    <property type="match status" value="1"/>
</dbReference>
<evidence type="ECO:0000313" key="5">
    <source>
        <dbReference type="EMBL" id="GMH83321.1"/>
    </source>
</evidence>
<dbReference type="SUPFAM" id="SSF55257">
    <property type="entry name" value="RBP11-like subunits of RNA polymerase"/>
    <property type="match status" value="1"/>
</dbReference>
<evidence type="ECO:0000256" key="1">
    <source>
        <dbReference type="ARBA" id="ARBA00022478"/>
    </source>
</evidence>
<dbReference type="AlphaFoldDB" id="A0A9W7B3J4"/>
<dbReference type="InterPro" id="IPR033898">
    <property type="entry name" value="RNAP_AC19"/>
</dbReference>
<dbReference type="GO" id="GO:0005736">
    <property type="term" value="C:RNA polymerase I complex"/>
    <property type="evidence" value="ECO:0007669"/>
    <property type="project" value="TreeGrafter"/>
</dbReference>
<dbReference type="Gene3D" id="3.30.1360.10">
    <property type="entry name" value="RNA polymerase, RBP11-like subunit"/>
    <property type="match status" value="1"/>
</dbReference>
<dbReference type="GO" id="GO:0006383">
    <property type="term" value="P:transcription by RNA polymerase III"/>
    <property type="evidence" value="ECO:0007669"/>
    <property type="project" value="TreeGrafter"/>
</dbReference>
<dbReference type="GO" id="GO:0005666">
    <property type="term" value="C:RNA polymerase III complex"/>
    <property type="evidence" value="ECO:0007669"/>
    <property type="project" value="TreeGrafter"/>
</dbReference>
<gene>
    <name evidence="5" type="ORF">TrVE_jg6477</name>
</gene>
<protein>
    <recommendedName>
        <fullName evidence="4">DNA-directed RNA polymerase RBP11-like dimerisation domain-containing protein</fullName>
    </recommendedName>
</protein>
<dbReference type="InterPro" id="IPR022905">
    <property type="entry name" value="Rpo11-like"/>
</dbReference>
<keyword evidence="2" id="KW-0804">Transcription</keyword>
<reference evidence="6" key="1">
    <citation type="journal article" date="2023" name="Commun. Biol.">
        <title>Genome analysis of Parmales, the sister group of diatoms, reveals the evolutionary specialization of diatoms from phago-mixotrophs to photoautotrophs.</title>
        <authorList>
            <person name="Ban H."/>
            <person name="Sato S."/>
            <person name="Yoshikawa S."/>
            <person name="Yamada K."/>
            <person name="Nakamura Y."/>
            <person name="Ichinomiya M."/>
            <person name="Sato N."/>
            <person name="Blanc-Mathieu R."/>
            <person name="Endo H."/>
            <person name="Kuwata A."/>
            <person name="Ogata H."/>
        </authorList>
    </citation>
    <scope>NUCLEOTIDE SEQUENCE [LARGE SCALE GENOMIC DNA]</scope>
    <source>
        <strain evidence="6">NIES 3699</strain>
    </source>
</reference>
<evidence type="ECO:0000256" key="2">
    <source>
        <dbReference type="ARBA" id="ARBA00023163"/>
    </source>
</evidence>
<dbReference type="Proteomes" id="UP001165160">
    <property type="component" value="Unassembled WGS sequence"/>
</dbReference>
<keyword evidence="1" id="KW-0240">DNA-directed RNA polymerase</keyword>
<evidence type="ECO:0000256" key="3">
    <source>
        <dbReference type="ARBA" id="ARBA00025751"/>
    </source>
</evidence>
<dbReference type="PANTHER" id="PTHR13946">
    <property type="entry name" value="DNA-DIRECTED RNA POLYMERASE I,II,III"/>
    <property type="match status" value="1"/>
</dbReference>
<comment type="caution">
    <text evidence="5">The sequence shown here is derived from an EMBL/GenBank/DDBJ whole genome shotgun (WGS) entry which is preliminary data.</text>
</comment>
<dbReference type="InterPro" id="IPR036603">
    <property type="entry name" value="RBP11-like"/>
</dbReference>
<dbReference type="HAMAP" id="MF_00261">
    <property type="entry name" value="RNApol_arch_Rpo11"/>
    <property type="match status" value="1"/>
</dbReference>
<dbReference type="InterPro" id="IPR009025">
    <property type="entry name" value="RBP11-like_dimer"/>
</dbReference>
<organism evidence="5 6">
    <name type="scientific">Triparma verrucosa</name>
    <dbReference type="NCBI Taxonomy" id="1606542"/>
    <lineage>
        <taxon>Eukaryota</taxon>
        <taxon>Sar</taxon>
        <taxon>Stramenopiles</taxon>
        <taxon>Ochrophyta</taxon>
        <taxon>Bolidophyceae</taxon>
        <taxon>Parmales</taxon>
        <taxon>Triparmaceae</taxon>
        <taxon>Triparma</taxon>
    </lineage>
</organism>
<keyword evidence="6" id="KW-1185">Reference proteome</keyword>
<feature type="domain" description="DNA-directed RNA polymerase RBP11-like dimerisation" evidence="4">
    <location>
        <begin position="24"/>
        <end position="100"/>
    </location>
</feature>
<dbReference type="GO" id="GO:0003899">
    <property type="term" value="F:DNA-directed RNA polymerase activity"/>
    <property type="evidence" value="ECO:0007669"/>
    <property type="project" value="InterPro"/>
</dbReference>